<proteinExistence type="predicted"/>
<sequence length="531" mass="59307">MRKTNDPELDFIDRANEILDAIKELLELIHLPNARADSSHRPLLDMSLSVLAMLADWLLSITTRSNKDSLEYFRLSKRSLMIATLYLPKAHSAKPIIASHWGTLYLLRFQLFGKNDHITQAIKFYQQGLKDIPVNYPKRAMFLGSLGRSYLARFGDSQLADDLKNGIKYNARAWKEIESEEGALPKEKKRIFEGTNRGLQCLIEHVGGSNSISLINAGIREWENTLGEVLRNDETKGDFQSGSQNPLDLERSVAFLAAAVALLPRNHSDLLSTLYELARSLAAKARDEASLELALDFLKLAETLTTPAFKPHLFCSFGDLYMSLSRRETDLAHLEFAIDWYNSALKHPNCPPGSRLWAKVRQNLGVCGIYCYNILNTEDTYSIGLRPLAAGLLTQLHIPRSERNLCTAMELIPLLACFGAVPDQRRKATQKSGQLATEAAATAIAIGKKEYPTAIALLEQGRSVKWNHMLQLQSPLYMLKSMRDGGPLAERLEEVLKDIQLGAENNASTGPAGQSSLKLDDLNLQDRYQKG</sequence>
<dbReference type="Proteomes" id="UP000663827">
    <property type="component" value="Unassembled WGS sequence"/>
</dbReference>
<evidence type="ECO:0000256" key="1">
    <source>
        <dbReference type="SAM" id="MobiDB-lite"/>
    </source>
</evidence>
<feature type="compositionally biased region" description="Polar residues" evidence="1">
    <location>
        <begin position="503"/>
        <end position="517"/>
    </location>
</feature>
<organism evidence="2 3">
    <name type="scientific">Rhizoctonia solani</name>
    <dbReference type="NCBI Taxonomy" id="456999"/>
    <lineage>
        <taxon>Eukaryota</taxon>
        <taxon>Fungi</taxon>
        <taxon>Dikarya</taxon>
        <taxon>Basidiomycota</taxon>
        <taxon>Agaricomycotina</taxon>
        <taxon>Agaricomycetes</taxon>
        <taxon>Cantharellales</taxon>
        <taxon>Ceratobasidiaceae</taxon>
        <taxon>Rhizoctonia</taxon>
    </lineage>
</organism>
<dbReference type="EMBL" id="CAJNJQ010006446">
    <property type="protein sequence ID" value="CAE7228424.1"/>
    <property type="molecule type" value="Genomic_DNA"/>
</dbReference>
<gene>
    <name evidence="2" type="ORF">RDB_LOCUS180409</name>
</gene>
<protein>
    <submittedName>
        <fullName evidence="2">Uncharacterized protein</fullName>
    </submittedName>
</protein>
<name>A0A8H3I2H4_9AGAM</name>
<feature type="region of interest" description="Disordered" evidence="1">
    <location>
        <begin position="503"/>
        <end position="522"/>
    </location>
</feature>
<reference evidence="2" key="1">
    <citation type="submission" date="2021-01" db="EMBL/GenBank/DDBJ databases">
        <authorList>
            <person name="Kaushik A."/>
        </authorList>
    </citation>
    <scope>NUCLEOTIDE SEQUENCE</scope>
    <source>
        <strain evidence="2">AG5</strain>
    </source>
</reference>
<dbReference type="AlphaFoldDB" id="A0A8H3I2H4"/>
<dbReference type="InterPro" id="IPR011990">
    <property type="entry name" value="TPR-like_helical_dom_sf"/>
</dbReference>
<accession>A0A8H3I2H4</accession>
<evidence type="ECO:0000313" key="2">
    <source>
        <dbReference type="EMBL" id="CAE7228424.1"/>
    </source>
</evidence>
<comment type="caution">
    <text evidence="2">The sequence shown here is derived from an EMBL/GenBank/DDBJ whole genome shotgun (WGS) entry which is preliminary data.</text>
</comment>
<evidence type="ECO:0000313" key="3">
    <source>
        <dbReference type="Proteomes" id="UP000663827"/>
    </source>
</evidence>
<dbReference type="Gene3D" id="1.25.40.10">
    <property type="entry name" value="Tetratricopeptide repeat domain"/>
    <property type="match status" value="1"/>
</dbReference>